<dbReference type="Proteomes" id="UP001054837">
    <property type="component" value="Unassembled WGS sequence"/>
</dbReference>
<reference evidence="2 3" key="1">
    <citation type="submission" date="2021-06" db="EMBL/GenBank/DDBJ databases">
        <title>Caerostris darwini draft genome.</title>
        <authorList>
            <person name="Kono N."/>
            <person name="Arakawa K."/>
        </authorList>
    </citation>
    <scope>NUCLEOTIDE SEQUENCE [LARGE SCALE GENOMIC DNA]</scope>
</reference>
<feature type="compositionally biased region" description="Basic and acidic residues" evidence="1">
    <location>
        <begin position="1"/>
        <end position="12"/>
    </location>
</feature>
<gene>
    <name evidence="2" type="ORF">CDAR_409731</name>
</gene>
<keyword evidence="3" id="KW-1185">Reference proteome</keyword>
<feature type="region of interest" description="Disordered" evidence="1">
    <location>
        <begin position="1"/>
        <end position="20"/>
    </location>
</feature>
<proteinExistence type="predicted"/>
<protein>
    <submittedName>
        <fullName evidence="2">Uncharacterized protein</fullName>
    </submittedName>
</protein>
<evidence type="ECO:0000313" key="3">
    <source>
        <dbReference type="Proteomes" id="UP001054837"/>
    </source>
</evidence>
<evidence type="ECO:0000256" key="1">
    <source>
        <dbReference type="SAM" id="MobiDB-lite"/>
    </source>
</evidence>
<sequence length="128" mass="14394">MRVERKNWREGGEGGANSLKEARNGMTNALPHWGGHKTLLRDIYSRHTFFLSAPALLTNELTAHVSLKVIKDGSRDRLLLGGKRRATLQVADLITGRFEGEIVQTDFNMKSIFFQLLGFKFDICTSDS</sequence>
<dbReference type="AlphaFoldDB" id="A0AAV4VL05"/>
<comment type="caution">
    <text evidence="2">The sequence shown here is derived from an EMBL/GenBank/DDBJ whole genome shotgun (WGS) entry which is preliminary data.</text>
</comment>
<name>A0AAV4VL05_9ARAC</name>
<accession>A0AAV4VL05</accession>
<organism evidence="2 3">
    <name type="scientific">Caerostris darwini</name>
    <dbReference type="NCBI Taxonomy" id="1538125"/>
    <lineage>
        <taxon>Eukaryota</taxon>
        <taxon>Metazoa</taxon>
        <taxon>Ecdysozoa</taxon>
        <taxon>Arthropoda</taxon>
        <taxon>Chelicerata</taxon>
        <taxon>Arachnida</taxon>
        <taxon>Araneae</taxon>
        <taxon>Araneomorphae</taxon>
        <taxon>Entelegynae</taxon>
        <taxon>Araneoidea</taxon>
        <taxon>Araneidae</taxon>
        <taxon>Caerostris</taxon>
    </lineage>
</organism>
<evidence type="ECO:0000313" key="2">
    <source>
        <dbReference type="EMBL" id="GIY70614.1"/>
    </source>
</evidence>
<dbReference type="EMBL" id="BPLQ01013206">
    <property type="protein sequence ID" value="GIY70614.1"/>
    <property type="molecule type" value="Genomic_DNA"/>
</dbReference>